<proteinExistence type="predicted"/>
<gene>
    <name evidence="1" type="ORF">MML48_1g02481</name>
</gene>
<name>A0ACB9TVD8_HOLOL</name>
<organism evidence="1 2">
    <name type="scientific">Holotrichia oblita</name>
    <name type="common">Chafer beetle</name>
    <dbReference type="NCBI Taxonomy" id="644536"/>
    <lineage>
        <taxon>Eukaryota</taxon>
        <taxon>Metazoa</taxon>
        <taxon>Ecdysozoa</taxon>
        <taxon>Arthropoda</taxon>
        <taxon>Hexapoda</taxon>
        <taxon>Insecta</taxon>
        <taxon>Pterygota</taxon>
        <taxon>Neoptera</taxon>
        <taxon>Endopterygota</taxon>
        <taxon>Coleoptera</taxon>
        <taxon>Polyphaga</taxon>
        <taxon>Scarabaeiformia</taxon>
        <taxon>Scarabaeidae</taxon>
        <taxon>Melolonthinae</taxon>
        <taxon>Holotrichia</taxon>
    </lineage>
</organism>
<keyword evidence="1" id="KW-0687">Ribonucleoprotein</keyword>
<evidence type="ECO:0000313" key="1">
    <source>
        <dbReference type="EMBL" id="KAI4470599.1"/>
    </source>
</evidence>
<reference evidence="1" key="1">
    <citation type="submission" date="2022-04" db="EMBL/GenBank/DDBJ databases">
        <title>Chromosome-scale genome assembly of Holotrichia oblita Faldermann.</title>
        <authorList>
            <person name="Rongchong L."/>
        </authorList>
    </citation>
    <scope>NUCLEOTIDE SEQUENCE</scope>
    <source>
        <strain evidence="1">81SQS9</strain>
    </source>
</reference>
<evidence type="ECO:0000313" key="2">
    <source>
        <dbReference type="Proteomes" id="UP001056778"/>
    </source>
</evidence>
<protein>
    <submittedName>
        <fullName evidence="1">Heterogeneous nuclear ribonucleoprotein</fullName>
    </submittedName>
</protein>
<dbReference type="EMBL" id="CM043015">
    <property type="protein sequence ID" value="KAI4470599.1"/>
    <property type="molecule type" value="Genomic_DNA"/>
</dbReference>
<accession>A0ACB9TVD8</accession>
<comment type="caution">
    <text evidence="1">The sequence shown here is derived from an EMBL/GenBank/DDBJ whole genome shotgun (WGS) entry which is preliminary data.</text>
</comment>
<dbReference type="Proteomes" id="UP001056778">
    <property type="component" value="Chromosome 1"/>
</dbReference>
<keyword evidence="2" id="KW-1185">Reference proteome</keyword>
<sequence>MNGYCSMDAIAASASDIFKRFRSKIKQVNGQRIFRPFWSDEYKPMEPGCEIFVGRLPRDAFEGELIPLFAALGQMYECRLMMDFSGLTRGFCYVTYTTKEMADAAVKFLHGYCIRPTGEKIYCYHSLDNRRLYLEGVPTDKTPAEIEQAIRRQIPGIYRVILYCVGIGFIEFINHRYAANCRKNFWPAKLKLWDASISVEWAVPLPSHTKNNLLLIKNLCVNQTKSGLVKDLLKIFPGRSSIVNVYKRSNYAIIQFLHEKDSVSALSLLQDKIIGGKPVITRLFDMTEEGEEQLLLELQMCENSVYGKVDMQVLFPFVAQPSLPYHVVQTYKAFRNASLDSGNCNLPEPNVSMYRDKFNFLTM</sequence>